<feature type="transmembrane region" description="Helical" evidence="6">
    <location>
        <begin position="208"/>
        <end position="227"/>
    </location>
</feature>
<dbReference type="GO" id="GO:0015658">
    <property type="term" value="F:branched-chain amino acid transmembrane transporter activity"/>
    <property type="evidence" value="ECO:0007669"/>
    <property type="project" value="InterPro"/>
</dbReference>
<dbReference type="EMBL" id="PTJA01000008">
    <property type="protein sequence ID" value="PPK80010.1"/>
    <property type="molecule type" value="Genomic_DNA"/>
</dbReference>
<evidence type="ECO:0000313" key="8">
    <source>
        <dbReference type="Proteomes" id="UP000237749"/>
    </source>
</evidence>
<feature type="transmembrane region" description="Helical" evidence="6">
    <location>
        <begin position="92"/>
        <end position="110"/>
    </location>
</feature>
<feature type="transmembrane region" description="Helical" evidence="6">
    <location>
        <begin position="285"/>
        <end position="303"/>
    </location>
</feature>
<comment type="caution">
    <text evidence="7">The sequence shown here is derived from an EMBL/GenBank/DDBJ whole genome shotgun (WGS) entry which is preliminary data.</text>
</comment>
<keyword evidence="8" id="KW-1185">Reference proteome</keyword>
<dbReference type="GO" id="GO:0005886">
    <property type="term" value="C:plasma membrane"/>
    <property type="evidence" value="ECO:0007669"/>
    <property type="project" value="UniProtKB-SubCell"/>
</dbReference>
<feature type="transmembrane region" description="Helical" evidence="6">
    <location>
        <begin position="12"/>
        <end position="30"/>
    </location>
</feature>
<dbReference type="Pfam" id="PF02653">
    <property type="entry name" value="BPD_transp_2"/>
    <property type="match status" value="1"/>
</dbReference>
<feature type="transmembrane region" description="Helical" evidence="6">
    <location>
        <begin position="117"/>
        <end position="141"/>
    </location>
</feature>
<organism evidence="7 8">
    <name type="scientific">Lacrimispora xylanisolvens</name>
    <dbReference type="NCBI Taxonomy" id="384636"/>
    <lineage>
        <taxon>Bacteria</taxon>
        <taxon>Bacillati</taxon>
        <taxon>Bacillota</taxon>
        <taxon>Clostridia</taxon>
        <taxon>Lachnospirales</taxon>
        <taxon>Lachnospiraceae</taxon>
        <taxon>Lacrimispora</taxon>
    </lineage>
</organism>
<comment type="subcellular location">
    <subcellularLocation>
        <location evidence="1">Cell membrane</location>
        <topology evidence="1">Multi-pass membrane protein</topology>
    </subcellularLocation>
</comment>
<dbReference type="PANTHER" id="PTHR30482:SF17">
    <property type="entry name" value="ABC TRANSPORTER ATP-BINDING PROTEIN"/>
    <property type="match status" value="1"/>
</dbReference>
<gene>
    <name evidence="7" type="ORF">BXY41_108235</name>
</gene>
<evidence type="ECO:0000256" key="5">
    <source>
        <dbReference type="ARBA" id="ARBA00023136"/>
    </source>
</evidence>
<accession>A0A2S6HQY8</accession>
<feature type="transmembrane region" description="Helical" evidence="6">
    <location>
        <begin position="42"/>
        <end position="61"/>
    </location>
</feature>
<protein>
    <submittedName>
        <fullName evidence="7">Amino acid/amide ABC transporter membrane protein 2 (HAAT family)</fullName>
    </submittedName>
</protein>
<dbReference type="PANTHER" id="PTHR30482">
    <property type="entry name" value="HIGH-AFFINITY BRANCHED-CHAIN AMINO ACID TRANSPORT SYSTEM PERMEASE"/>
    <property type="match status" value="1"/>
</dbReference>
<evidence type="ECO:0000256" key="4">
    <source>
        <dbReference type="ARBA" id="ARBA00022989"/>
    </source>
</evidence>
<feature type="transmembrane region" description="Helical" evidence="6">
    <location>
        <begin position="161"/>
        <end position="188"/>
    </location>
</feature>
<keyword evidence="5 6" id="KW-0472">Membrane</keyword>
<keyword evidence="2" id="KW-1003">Cell membrane</keyword>
<dbReference type="OrthoDB" id="9789927at2"/>
<dbReference type="RefSeq" id="WP_104437896.1">
    <property type="nucleotide sequence ID" value="NZ_PTJA01000008.1"/>
</dbReference>
<dbReference type="InterPro" id="IPR001851">
    <property type="entry name" value="ABC_transp_permease"/>
</dbReference>
<keyword evidence="3 6" id="KW-0812">Transmembrane</keyword>
<evidence type="ECO:0000256" key="6">
    <source>
        <dbReference type="SAM" id="Phobius"/>
    </source>
</evidence>
<evidence type="ECO:0000256" key="3">
    <source>
        <dbReference type="ARBA" id="ARBA00022692"/>
    </source>
</evidence>
<proteinExistence type="predicted"/>
<keyword evidence="4 6" id="KW-1133">Transmembrane helix</keyword>
<sequence length="322" mass="35211">MKAWKSLSKIKQDAIVGAVLVITIFAYSLFASDSVLDFMSRTVIMMLFASALNIILGFGGLRPLGMATYFGMGSYVYVIMCVRGGLDRTLAIVAAIVISMAISLFINVICLRANDDLTFAFVSMGINTLLYTMVFKIQYVGSDTGLTGNVRLPFASSPSGNFYLCFFVCVICIVLIYLFFHSPFATVLKGSRDNLERLTFIGMNTMHVRLCACMVSSFFVTIAGILYAMRNMGAFPVMFSTNTSTEGLVMCLIGGMYSFFGPILGAVIVTFISTQLSILTNYYQFVLGAIIVLCVLFLQGGLLRDKVTKELNEPAKKGAVKK</sequence>
<evidence type="ECO:0000313" key="7">
    <source>
        <dbReference type="EMBL" id="PPK80010.1"/>
    </source>
</evidence>
<evidence type="ECO:0000256" key="2">
    <source>
        <dbReference type="ARBA" id="ARBA00022475"/>
    </source>
</evidence>
<dbReference type="CDD" id="cd06581">
    <property type="entry name" value="TM_PBP1_LivM_like"/>
    <property type="match status" value="1"/>
</dbReference>
<dbReference type="InterPro" id="IPR043428">
    <property type="entry name" value="LivM-like"/>
</dbReference>
<evidence type="ECO:0000256" key="1">
    <source>
        <dbReference type="ARBA" id="ARBA00004651"/>
    </source>
</evidence>
<dbReference type="AlphaFoldDB" id="A0A2S6HQY8"/>
<name>A0A2S6HQY8_9FIRM</name>
<feature type="transmembrane region" description="Helical" evidence="6">
    <location>
        <begin position="247"/>
        <end position="273"/>
    </location>
</feature>
<dbReference type="Proteomes" id="UP000237749">
    <property type="component" value="Unassembled WGS sequence"/>
</dbReference>
<reference evidence="7 8" key="1">
    <citation type="submission" date="2018-02" db="EMBL/GenBank/DDBJ databases">
        <title>Genomic Encyclopedia of Archaeal and Bacterial Type Strains, Phase II (KMG-II): from individual species to whole genera.</title>
        <authorList>
            <person name="Goeker M."/>
        </authorList>
    </citation>
    <scope>NUCLEOTIDE SEQUENCE [LARGE SCALE GENOMIC DNA]</scope>
    <source>
        <strain evidence="7 8">DSM 3808</strain>
    </source>
</reference>